<dbReference type="AlphaFoldDB" id="A0A0M9EVN5"/>
<sequence length="187" mass="20628">MLSIDLTKGELGSLVKGYYTETTLNKLIEIDFSDCQRWEESQNFRRFVTEVVGTTPGHWKAPKAIQSWAVELLMKHREKEAMWRQMQLAGREKIIADLIAEKEAAEKEYAAKYGAKIAAKLKASGERDDARRAAKAAAEKEAAIAKAASLMITRAANEAVAIEAAKESAARAASDICFDGDDLLSFD</sequence>
<comment type="caution">
    <text evidence="1">The sequence shown here is derived from an EMBL/GenBank/DDBJ whole genome shotgun (WGS) entry which is preliminary data.</text>
</comment>
<organism evidence="1 2">
    <name type="scientific">Fusarium langsethiae</name>
    <dbReference type="NCBI Taxonomy" id="179993"/>
    <lineage>
        <taxon>Eukaryota</taxon>
        <taxon>Fungi</taxon>
        <taxon>Dikarya</taxon>
        <taxon>Ascomycota</taxon>
        <taxon>Pezizomycotina</taxon>
        <taxon>Sordariomycetes</taxon>
        <taxon>Hypocreomycetidae</taxon>
        <taxon>Hypocreales</taxon>
        <taxon>Nectriaceae</taxon>
        <taxon>Fusarium</taxon>
    </lineage>
</organism>
<evidence type="ECO:0000313" key="2">
    <source>
        <dbReference type="Proteomes" id="UP000037904"/>
    </source>
</evidence>
<proteinExistence type="predicted"/>
<evidence type="ECO:0000313" key="1">
    <source>
        <dbReference type="EMBL" id="KPA40849.1"/>
    </source>
</evidence>
<gene>
    <name evidence="1" type="ORF">FLAG1_06254</name>
</gene>
<accession>A0A0M9EVN5</accession>
<dbReference type="Proteomes" id="UP000037904">
    <property type="component" value="Unassembled WGS sequence"/>
</dbReference>
<protein>
    <submittedName>
        <fullName evidence="1">Uncharacterized protein</fullName>
    </submittedName>
</protein>
<name>A0A0M9EVN5_FUSLA</name>
<dbReference type="OrthoDB" id="10434160at2759"/>
<reference evidence="1 2" key="1">
    <citation type="submission" date="2015-04" db="EMBL/GenBank/DDBJ databases">
        <title>The draft genome sequence of Fusarium langsethiae, a T-2/HT-2 mycotoxin producer.</title>
        <authorList>
            <person name="Lysoe E."/>
            <person name="Divon H.H."/>
            <person name="Terzi V."/>
            <person name="Orru L."/>
            <person name="Lamontanara A."/>
            <person name="Kolseth A.-K."/>
            <person name="Frandsen R.J."/>
            <person name="Nielsen K."/>
            <person name="Thrane U."/>
        </authorList>
    </citation>
    <scope>NUCLEOTIDE SEQUENCE [LARGE SCALE GENOMIC DNA]</scope>
    <source>
        <strain evidence="1 2">Fl201059</strain>
    </source>
</reference>
<dbReference type="EMBL" id="JXCE01000117">
    <property type="protein sequence ID" value="KPA40849.1"/>
    <property type="molecule type" value="Genomic_DNA"/>
</dbReference>
<keyword evidence="2" id="KW-1185">Reference proteome</keyword>